<keyword evidence="5" id="KW-1185">Reference proteome</keyword>
<accession>K2MHG9</accession>
<evidence type="ECO:0000256" key="1">
    <source>
        <dbReference type="ARBA" id="ARBA00022679"/>
    </source>
</evidence>
<comment type="caution">
    <text evidence="4">The sequence shown here is derived from an EMBL/GenBank/DDBJ whole genome shotgun (WGS) entry which is preliminary data.</text>
</comment>
<proteinExistence type="inferred from homology"/>
<dbReference type="GO" id="GO:0016020">
    <property type="term" value="C:membrane"/>
    <property type="evidence" value="ECO:0007669"/>
    <property type="project" value="InterPro"/>
</dbReference>
<dbReference type="RefSeq" id="WP_008594968.1">
    <property type="nucleotide sequence ID" value="NZ_AMRM01000004.1"/>
</dbReference>
<dbReference type="STRING" id="391937.NA2_05176"/>
<dbReference type="PATRIC" id="fig|391937.3.peg.1064"/>
<dbReference type="Gene3D" id="1.20.120.1760">
    <property type="match status" value="1"/>
</dbReference>
<protein>
    <submittedName>
        <fullName evidence="4">CDP-alcohol phosphatidyltransferase</fullName>
    </submittedName>
</protein>
<keyword evidence="1 2" id="KW-0808">Transferase</keyword>
<keyword evidence="3" id="KW-1133">Transmembrane helix</keyword>
<dbReference type="GO" id="GO:0008654">
    <property type="term" value="P:phospholipid biosynthetic process"/>
    <property type="evidence" value="ECO:0007669"/>
    <property type="project" value="InterPro"/>
</dbReference>
<evidence type="ECO:0000313" key="4">
    <source>
        <dbReference type="EMBL" id="EKF20155.1"/>
    </source>
</evidence>
<dbReference type="Pfam" id="PF01066">
    <property type="entry name" value="CDP-OH_P_transf"/>
    <property type="match status" value="1"/>
</dbReference>
<evidence type="ECO:0000256" key="3">
    <source>
        <dbReference type="SAM" id="Phobius"/>
    </source>
</evidence>
<feature type="transmembrane region" description="Helical" evidence="3">
    <location>
        <begin position="173"/>
        <end position="195"/>
    </location>
</feature>
<dbReference type="AlphaFoldDB" id="K2MHG9"/>
<feature type="transmembrane region" description="Helical" evidence="3">
    <location>
        <begin position="109"/>
        <end position="132"/>
    </location>
</feature>
<dbReference type="PROSITE" id="PS00379">
    <property type="entry name" value="CDP_ALCOHOL_P_TRANSF"/>
    <property type="match status" value="1"/>
</dbReference>
<name>K2MHG9_9HYPH</name>
<dbReference type="InterPro" id="IPR000462">
    <property type="entry name" value="CDP-OH_P_trans"/>
</dbReference>
<dbReference type="InterPro" id="IPR043130">
    <property type="entry name" value="CDP-OH_PTrfase_TM_dom"/>
</dbReference>
<dbReference type="eggNOG" id="COG0558">
    <property type="taxonomic scope" value="Bacteria"/>
</dbReference>
<feature type="transmembrane region" description="Helical" evidence="3">
    <location>
        <begin position="37"/>
        <end position="59"/>
    </location>
</feature>
<evidence type="ECO:0000256" key="2">
    <source>
        <dbReference type="RuleBase" id="RU003750"/>
    </source>
</evidence>
<comment type="similarity">
    <text evidence="2">Belongs to the CDP-alcohol phosphatidyltransferase class-I family.</text>
</comment>
<dbReference type="OrthoDB" id="9790577at2"/>
<evidence type="ECO:0000313" key="5">
    <source>
        <dbReference type="Proteomes" id="UP000006786"/>
    </source>
</evidence>
<reference evidence="4 5" key="1">
    <citation type="journal article" date="2012" name="J. Bacteriol.">
        <title>Genome Sequence of Nitratireductor pacificus Type Strain pht-3B.</title>
        <authorList>
            <person name="Lai Q."/>
            <person name="Li G."/>
            <person name="Shao Z."/>
        </authorList>
    </citation>
    <scope>NUCLEOTIDE SEQUENCE [LARGE SCALE GENOMIC DNA]</scope>
    <source>
        <strain evidence="5">pht-3B</strain>
    </source>
</reference>
<gene>
    <name evidence="4" type="ORF">NA2_05176</name>
</gene>
<dbReference type="EMBL" id="AMRM01000004">
    <property type="protein sequence ID" value="EKF20155.1"/>
    <property type="molecule type" value="Genomic_DNA"/>
</dbReference>
<sequence length="201" mass="21055">MLDGWAREKIDPGLGAMAGRLAAAGIGANAITWTGLGLGLVAAAAIAFGHFWIGLALILASRLCDGLDGAVARLQGKTDYGGYLDIVLDFAFYGAVPLGFILADPTQNAIAGAVLLLTFYVNGASFLAYAVMAEKRGLATEARGEKSLFFTTGLAEATETLAVFALMCLLPQWFAALAYLFAAVTFYTTVSRIVLAARRFG</sequence>
<dbReference type="InterPro" id="IPR048254">
    <property type="entry name" value="CDP_ALCOHOL_P_TRANSF_CS"/>
</dbReference>
<dbReference type="Proteomes" id="UP000006786">
    <property type="component" value="Unassembled WGS sequence"/>
</dbReference>
<organism evidence="4 5">
    <name type="scientific">Nitratireductor pacificus pht-3B</name>
    <dbReference type="NCBI Taxonomy" id="391937"/>
    <lineage>
        <taxon>Bacteria</taxon>
        <taxon>Pseudomonadati</taxon>
        <taxon>Pseudomonadota</taxon>
        <taxon>Alphaproteobacteria</taxon>
        <taxon>Hyphomicrobiales</taxon>
        <taxon>Phyllobacteriaceae</taxon>
        <taxon>Nitratireductor</taxon>
    </lineage>
</organism>
<feature type="transmembrane region" description="Helical" evidence="3">
    <location>
        <begin position="80"/>
        <end position="103"/>
    </location>
</feature>
<keyword evidence="3" id="KW-0812">Transmembrane</keyword>
<keyword evidence="3" id="KW-0472">Membrane</keyword>
<dbReference type="GO" id="GO:0016780">
    <property type="term" value="F:phosphotransferase activity, for other substituted phosphate groups"/>
    <property type="evidence" value="ECO:0007669"/>
    <property type="project" value="InterPro"/>
</dbReference>